<feature type="domain" description="Mce/MlaD" evidence="2">
    <location>
        <begin position="36"/>
        <end position="113"/>
    </location>
</feature>
<reference evidence="3 4" key="1">
    <citation type="journal article" date="2014" name="Genome Announc.">
        <title>Draft Genome Sequences of Marine Flavobacterium Algibacter lectus Strains SS8 and NR4.</title>
        <authorList>
            <person name="Takatani N."/>
            <person name="Nakanishi M."/>
            <person name="Meirelles P."/>
            <person name="Mino S."/>
            <person name="Suda W."/>
            <person name="Oshima K."/>
            <person name="Hattori M."/>
            <person name="Ohkuma M."/>
            <person name="Hosokawa M."/>
            <person name="Miyashita K."/>
            <person name="Thompson F.L."/>
            <person name="Niwa A."/>
            <person name="Sawabe T."/>
            <person name="Sawabe T."/>
        </authorList>
    </citation>
    <scope>NUCLEOTIDE SEQUENCE [LARGE SCALE GENOMIC DNA]</scope>
    <source>
        <strain evidence="3 4">JCM 19300</strain>
    </source>
</reference>
<dbReference type="Proteomes" id="UP000029644">
    <property type="component" value="Unassembled WGS sequence"/>
</dbReference>
<comment type="caution">
    <text evidence="3">The sequence shown here is derived from an EMBL/GenBank/DDBJ whole genome shotgun (WGS) entry which is preliminary data.</text>
</comment>
<gene>
    <name evidence="3" type="ORF">JCM19300_4462</name>
</gene>
<dbReference type="InterPro" id="IPR052336">
    <property type="entry name" value="MlaD_Phospholipid_Transporter"/>
</dbReference>
<dbReference type="InterPro" id="IPR003399">
    <property type="entry name" value="Mce/MlaD"/>
</dbReference>
<evidence type="ECO:0000259" key="2">
    <source>
        <dbReference type="Pfam" id="PF02470"/>
    </source>
</evidence>
<dbReference type="PANTHER" id="PTHR33371:SF4">
    <property type="entry name" value="INTERMEMBRANE PHOSPHOLIPID TRANSPORT SYSTEM BINDING PROTEIN MLAD"/>
    <property type="match status" value="1"/>
</dbReference>
<dbReference type="Pfam" id="PF02470">
    <property type="entry name" value="MlaD"/>
    <property type="match status" value="1"/>
</dbReference>
<evidence type="ECO:0000313" key="4">
    <source>
        <dbReference type="Proteomes" id="UP000029644"/>
    </source>
</evidence>
<dbReference type="RefSeq" id="WP_042506472.1">
    <property type="nucleotide sequence ID" value="NZ_BBNQ01000021.1"/>
</dbReference>
<feature type="transmembrane region" description="Helical" evidence="1">
    <location>
        <begin position="7"/>
        <end position="27"/>
    </location>
</feature>
<dbReference type="EMBL" id="BBNQ01000021">
    <property type="protein sequence ID" value="GAL64646.1"/>
    <property type="molecule type" value="Genomic_DNA"/>
</dbReference>
<evidence type="ECO:0000256" key="1">
    <source>
        <dbReference type="SAM" id="Phobius"/>
    </source>
</evidence>
<protein>
    <submittedName>
        <fullName evidence="3">Mce4/Rv3499c/MTV023.06c protein</fullName>
    </submittedName>
</protein>
<keyword evidence="1" id="KW-0812">Transmembrane</keyword>
<dbReference type="PANTHER" id="PTHR33371">
    <property type="entry name" value="INTERMEMBRANE PHOSPHOLIPID TRANSPORT SYSTEM BINDING PROTEIN MLAD-RELATED"/>
    <property type="match status" value="1"/>
</dbReference>
<name>A0A090VIT1_9FLAO</name>
<organism evidence="3 4">
    <name type="scientific">Algibacter lectus</name>
    <dbReference type="NCBI Taxonomy" id="221126"/>
    <lineage>
        <taxon>Bacteria</taxon>
        <taxon>Pseudomonadati</taxon>
        <taxon>Bacteroidota</taxon>
        <taxon>Flavobacteriia</taxon>
        <taxon>Flavobacteriales</taxon>
        <taxon>Flavobacteriaceae</taxon>
        <taxon>Algibacter</taxon>
    </lineage>
</organism>
<evidence type="ECO:0000313" key="3">
    <source>
        <dbReference type="EMBL" id="GAL64646.1"/>
    </source>
</evidence>
<dbReference type="AlphaFoldDB" id="A0A090VIT1"/>
<accession>A0A090VIT1</accession>
<keyword evidence="1" id="KW-1133">Transmembrane helix</keyword>
<dbReference type="OrthoDB" id="9769132at2"/>
<sequence length="313" mass="33764">MKISREVKTGILVLLGIILFIFGFNYLKGQNLLDSSKTYYAVYDNVEGLAPATPVTINGLNVGKVISLKFKGDGSGKLLVELLVDNDFEFSKNSTAQLYDTGLIGGKAVAIIPAFDNAETAENGAMLTGKVKAGLTDALASQLTPLQAKIEIMLTSTDALISNLNDVLDEKGKANLKSSLASLSETMNSFQGTSKALNNIMQTNQSKITTVLTNAESASNDLAKMTGELSKTDLAATMKNLETTLASFENIMANLEKGEGTMGKLLKDDDLYDNLEGATAELESLLLDFKLHPNRYTRILSKKEIPYQEPETN</sequence>
<keyword evidence="1" id="KW-0472">Membrane</keyword>
<proteinExistence type="predicted"/>